<dbReference type="AlphaFoldDB" id="A0A7G9G5D8"/>
<dbReference type="Pfam" id="PF17147">
    <property type="entry name" value="PFOR_II"/>
    <property type="match status" value="1"/>
</dbReference>
<evidence type="ECO:0000313" key="5">
    <source>
        <dbReference type="Proteomes" id="UP000515823"/>
    </source>
</evidence>
<proteinExistence type="predicted"/>
<dbReference type="InterPro" id="IPR009014">
    <property type="entry name" value="Transketo_C/PFOR_II"/>
</dbReference>
<feature type="domain" description="Pyruvate:ferredoxin oxidoreductase core" evidence="3">
    <location>
        <begin position="281"/>
        <end position="367"/>
    </location>
</feature>
<dbReference type="SUPFAM" id="SSF52518">
    <property type="entry name" value="Thiamin diphosphate-binding fold (THDP-binding)"/>
    <property type="match status" value="1"/>
</dbReference>
<evidence type="ECO:0000313" key="4">
    <source>
        <dbReference type="EMBL" id="QNM06020.1"/>
    </source>
</evidence>
<dbReference type="InterPro" id="IPR052368">
    <property type="entry name" value="2-oxoacid_oxidoreductase"/>
</dbReference>
<evidence type="ECO:0000259" key="3">
    <source>
        <dbReference type="Pfam" id="PF17147"/>
    </source>
</evidence>
<evidence type="ECO:0000256" key="1">
    <source>
        <dbReference type="ARBA" id="ARBA00023002"/>
    </source>
</evidence>
<dbReference type="EMBL" id="CP060634">
    <property type="protein sequence ID" value="QNM06020.1"/>
    <property type="molecule type" value="Genomic_DNA"/>
</dbReference>
<keyword evidence="1" id="KW-0560">Oxidoreductase</keyword>
<organism evidence="4 5">
    <name type="scientific">Qiania dongpingensis</name>
    <dbReference type="NCBI Taxonomy" id="2763669"/>
    <lineage>
        <taxon>Bacteria</taxon>
        <taxon>Bacillati</taxon>
        <taxon>Bacillota</taxon>
        <taxon>Clostridia</taxon>
        <taxon>Lachnospirales</taxon>
        <taxon>Lachnospiraceae</taxon>
        <taxon>Qiania</taxon>
    </lineage>
</organism>
<dbReference type="CDD" id="cd07034">
    <property type="entry name" value="TPP_PYR_PFOR_IOR-alpha_like"/>
    <property type="match status" value="1"/>
</dbReference>
<dbReference type="PANTHER" id="PTHR43088">
    <property type="entry name" value="SUBUNIT OF PYRUVATE:FLAVODOXIN OXIDOREDUCTASE-RELATED"/>
    <property type="match status" value="1"/>
</dbReference>
<dbReference type="InterPro" id="IPR033412">
    <property type="entry name" value="PFOR_II"/>
</dbReference>
<reference evidence="4 5" key="1">
    <citation type="submission" date="2020-08" db="EMBL/GenBank/DDBJ databases">
        <authorList>
            <person name="Liu C."/>
            <person name="Sun Q."/>
        </authorList>
    </citation>
    <scope>NUCLEOTIDE SEQUENCE [LARGE SCALE GENOMIC DNA]</scope>
    <source>
        <strain evidence="4 5">NSJ-38</strain>
    </source>
</reference>
<feature type="domain" description="Pyruvate flavodoxin/ferredoxin oxidoreductase pyrimidine binding" evidence="2">
    <location>
        <begin position="26"/>
        <end position="248"/>
    </location>
</feature>
<dbReference type="InterPro" id="IPR002880">
    <property type="entry name" value="Pyrv_Fd/Flavodoxin_OxRdtase_N"/>
</dbReference>
<dbReference type="RefSeq" id="WP_249303388.1">
    <property type="nucleotide sequence ID" value="NZ_CP060634.1"/>
</dbReference>
<dbReference type="Gene3D" id="3.40.50.970">
    <property type="match status" value="1"/>
</dbReference>
<accession>A0A7G9G5D8</accession>
<keyword evidence="5" id="KW-1185">Reference proteome</keyword>
<gene>
    <name evidence="4" type="ORF">H9Q78_02300</name>
</gene>
<dbReference type="InterPro" id="IPR029061">
    <property type="entry name" value="THDP-binding"/>
</dbReference>
<dbReference type="SUPFAM" id="SSF52922">
    <property type="entry name" value="TK C-terminal domain-like"/>
    <property type="match status" value="1"/>
</dbReference>
<name>A0A7G9G5D8_9FIRM</name>
<dbReference type="Gene3D" id="3.40.50.920">
    <property type="match status" value="1"/>
</dbReference>
<dbReference type="PANTHER" id="PTHR43088:SF1">
    <property type="entry name" value="SUBUNIT OF PYRUVATE:FLAVODOXIN OXIDOREDUCTASE"/>
    <property type="match status" value="1"/>
</dbReference>
<dbReference type="Pfam" id="PF01855">
    <property type="entry name" value="POR_N"/>
    <property type="match status" value="1"/>
</dbReference>
<evidence type="ECO:0000259" key="2">
    <source>
        <dbReference type="Pfam" id="PF01855"/>
    </source>
</evidence>
<dbReference type="NCBIfam" id="NF006412">
    <property type="entry name" value="PRK08659.1"/>
    <property type="match status" value="1"/>
</dbReference>
<protein>
    <submittedName>
        <fullName evidence="4">2-oxoacid:acceptor oxidoreductase subunit alpha</fullName>
    </submittedName>
</protein>
<dbReference type="KEGG" id="qdo:H9Q78_02300"/>
<dbReference type="Proteomes" id="UP000515823">
    <property type="component" value="Chromosome"/>
</dbReference>
<sequence>MPIVKASKDRVKTGVHFMLGNYALVEGAISAGCNFFGGYPITPANEISERMSQRLPEVGGKFVQGEDELFSIFACTGASLAGGKVMTATASAGFNYMQEGLGYAYTIEAPLVVADVQRCRGENYASQADVYQMRYGASGDYEAIVVCPSSVQELYDYTIWAFNLAEEYRNPVVVMSETTIALMRERLDIPEASQIDLFNRNYTTLSPEEYQPFAAPEFGCPDAAPLGKGYQTIYSLNPHDEKGSIDWDPDVFDKLYKRICGKVRENADKICRTESFMMDDAEYAIIAYGSEVRPSIEAAEMARESGIKVGVLKLCNVWPVPEKAIAEVSKNVSKIFAVEMNMGKYVNEITRVAAGRCEVIPVTKNLGLVHTGYEILEDIKKGVK</sequence>
<dbReference type="GO" id="GO:0016491">
    <property type="term" value="F:oxidoreductase activity"/>
    <property type="evidence" value="ECO:0007669"/>
    <property type="project" value="UniProtKB-KW"/>
</dbReference>